<keyword evidence="3" id="KW-1185">Reference proteome</keyword>
<dbReference type="Gene3D" id="3.10.450.50">
    <property type="match status" value="2"/>
</dbReference>
<dbReference type="SUPFAM" id="SSF54427">
    <property type="entry name" value="NTF2-like"/>
    <property type="match status" value="2"/>
</dbReference>
<evidence type="ECO:0000313" key="2">
    <source>
        <dbReference type="EMBL" id="RNJ48277.1"/>
    </source>
</evidence>
<proteinExistence type="predicted"/>
<dbReference type="AlphaFoldDB" id="A0A3M9XJC0"/>
<comment type="caution">
    <text evidence="2">The sequence shown here is derived from an EMBL/GenBank/DDBJ whole genome shotgun (WGS) entry which is preliminary data.</text>
</comment>
<dbReference type="EMBL" id="QWDD01000001">
    <property type="protein sequence ID" value="RNJ48277.1"/>
    <property type="molecule type" value="Genomic_DNA"/>
</dbReference>
<gene>
    <name evidence="2" type="ORF">D1O30_00215</name>
</gene>
<dbReference type="InterPro" id="IPR037401">
    <property type="entry name" value="SnoaL-like"/>
</dbReference>
<feature type="domain" description="SnoaL-like" evidence="1">
    <location>
        <begin position="179"/>
        <end position="278"/>
    </location>
</feature>
<name>A0A3M9XJC0_9HYPH</name>
<dbReference type="Pfam" id="PF12680">
    <property type="entry name" value="SnoaL_2"/>
    <property type="match status" value="2"/>
</dbReference>
<evidence type="ECO:0000259" key="1">
    <source>
        <dbReference type="Pfam" id="PF12680"/>
    </source>
</evidence>
<accession>A0A3M9XJC0</accession>
<dbReference type="OrthoDB" id="8480116at2"/>
<dbReference type="PANTHER" id="PTHR41252">
    <property type="entry name" value="BLR2505 PROTEIN"/>
    <property type="match status" value="1"/>
</dbReference>
<protein>
    <submittedName>
        <fullName evidence="2">Nuclear transport factor 2 family protein</fullName>
    </submittedName>
</protein>
<evidence type="ECO:0000313" key="3">
    <source>
        <dbReference type="Proteomes" id="UP000268623"/>
    </source>
</evidence>
<sequence length="292" mass="33285">MHGPGGRSSQLMESETRRRVHEIVRSRMTYDVSTLVEHFVEDVELNYSCSRLGVLPPGQWRGRDALRAHLRRVDIDYEPLDAEILAVLVEGDNTVVRWISSWRHRATGHIHRMDMAHFLRWRNGLVSEMYEFRDQRCVARGADFLPQSLDDILTPPSPGLARDEMARRLIAMGSFSRSPDIALMRELCSPDVVCEFVGDRTAISHAGRHRGIEALINIVRSIEVDFEQLGFAMPEAIVDGGAAAARRIVEWRHRGTGRRGQVQLADFVRFEDGRIVEIVEFRDSMALLQMQA</sequence>
<dbReference type="InterPro" id="IPR032710">
    <property type="entry name" value="NTF2-like_dom_sf"/>
</dbReference>
<organism evidence="2 3">
    <name type="scientific">Methylocystis hirsuta</name>
    <dbReference type="NCBI Taxonomy" id="369798"/>
    <lineage>
        <taxon>Bacteria</taxon>
        <taxon>Pseudomonadati</taxon>
        <taxon>Pseudomonadota</taxon>
        <taxon>Alphaproteobacteria</taxon>
        <taxon>Hyphomicrobiales</taxon>
        <taxon>Methylocystaceae</taxon>
        <taxon>Methylocystis</taxon>
    </lineage>
</organism>
<reference evidence="2 3" key="1">
    <citation type="submission" date="2018-08" db="EMBL/GenBank/DDBJ databases">
        <title>Genome sequence of Methylocystis hirsuta CSC1, a methanotroph able to accumulate PHAs.</title>
        <authorList>
            <person name="Bordel S."/>
            <person name="Rodriguez E."/>
            <person name="Gancedo J."/>
            <person name="Munoz R."/>
        </authorList>
    </citation>
    <scope>NUCLEOTIDE SEQUENCE [LARGE SCALE GENOMIC DNA]</scope>
    <source>
        <strain evidence="2 3">CSC1</strain>
    </source>
</reference>
<dbReference type="Proteomes" id="UP000268623">
    <property type="component" value="Unassembled WGS sequence"/>
</dbReference>
<feature type="domain" description="SnoaL-like" evidence="1">
    <location>
        <begin position="29"/>
        <end position="129"/>
    </location>
</feature>
<dbReference type="PANTHER" id="PTHR41252:SF1">
    <property type="entry name" value="BLR2505 PROTEIN"/>
    <property type="match status" value="1"/>
</dbReference>